<feature type="non-terminal residue" evidence="1">
    <location>
        <position position="55"/>
    </location>
</feature>
<accession>X1FA47</accession>
<proteinExistence type="predicted"/>
<evidence type="ECO:0000313" key="1">
    <source>
        <dbReference type="EMBL" id="GAH41847.1"/>
    </source>
</evidence>
<organism evidence="1">
    <name type="scientific">marine sediment metagenome</name>
    <dbReference type="NCBI Taxonomy" id="412755"/>
    <lineage>
        <taxon>unclassified sequences</taxon>
        <taxon>metagenomes</taxon>
        <taxon>ecological metagenomes</taxon>
    </lineage>
</organism>
<dbReference type="EMBL" id="BARU01008483">
    <property type="protein sequence ID" value="GAH41847.1"/>
    <property type="molecule type" value="Genomic_DNA"/>
</dbReference>
<reference evidence="1" key="1">
    <citation type="journal article" date="2014" name="Front. Microbiol.">
        <title>High frequency of phylogenetically diverse reductive dehalogenase-homologous genes in deep subseafloor sedimentary metagenomes.</title>
        <authorList>
            <person name="Kawai M."/>
            <person name="Futagami T."/>
            <person name="Toyoda A."/>
            <person name="Takaki Y."/>
            <person name="Nishi S."/>
            <person name="Hori S."/>
            <person name="Arai W."/>
            <person name="Tsubouchi T."/>
            <person name="Morono Y."/>
            <person name="Uchiyama I."/>
            <person name="Ito T."/>
            <person name="Fujiyama A."/>
            <person name="Inagaki F."/>
            <person name="Takami H."/>
        </authorList>
    </citation>
    <scope>NUCLEOTIDE SEQUENCE</scope>
    <source>
        <strain evidence="1">Expedition CK06-06</strain>
    </source>
</reference>
<sequence>MERDYFKLIDGLFENYDKIVEYAINSRDHDPNPERIFLDTYTRFREEIKNKKGTG</sequence>
<name>X1FA47_9ZZZZ</name>
<comment type="caution">
    <text evidence="1">The sequence shown here is derived from an EMBL/GenBank/DDBJ whole genome shotgun (WGS) entry which is preliminary data.</text>
</comment>
<dbReference type="AlphaFoldDB" id="X1FA47"/>
<gene>
    <name evidence="1" type="ORF">S03H2_16585</name>
</gene>
<protein>
    <submittedName>
        <fullName evidence="1">Uncharacterized protein</fullName>
    </submittedName>
</protein>